<dbReference type="CDD" id="cd11340">
    <property type="entry name" value="AmyAc_bac_CMD_like_3"/>
    <property type="match status" value="1"/>
</dbReference>
<evidence type="ECO:0000313" key="6">
    <source>
        <dbReference type="Proteomes" id="UP000183670"/>
    </source>
</evidence>
<dbReference type="EMBL" id="FMYE01000003">
    <property type="protein sequence ID" value="SDB75691.1"/>
    <property type="molecule type" value="Genomic_DNA"/>
</dbReference>
<dbReference type="Pfam" id="PF00128">
    <property type="entry name" value="Alpha-amylase"/>
    <property type="match status" value="1"/>
</dbReference>
<dbReference type="InterPro" id="IPR013783">
    <property type="entry name" value="Ig-like_fold"/>
</dbReference>
<dbReference type="AlphaFoldDB" id="A0A1G6G1A7"/>
<dbReference type="PANTHER" id="PTHR10357">
    <property type="entry name" value="ALPHA-AMYLASE FAMILY MEMBER"/>
    <property type="match status" value="1"/>
</dbReference>
<dbReference type="Proteomes" id="UP000183670">
    <property type="component" value="Unassembled WGS sequence"/>
</dbReference>
<dbReference type="InterPro" id="IPR014756">
    <property type="entry name" value="Ig_E-set"/>
</dbReference>
<dbReference type="SUPFAM" id="SSF81296">
    <property type="entry name" value="E set domains"/>
    <property type="match status" value="1"/>
</dbReference>
<keyword evidence="3" id="KW-0812">Transmembrane</keyword>
<name>A0A1G6G1A7_BACOV</name>
<dbReference type="Gene3D" id="3.20.20.80">
    <property type="entry name" value="Glycosidases"/>
    <property type="match status" value="1"/>
</dbReference>
<dbReference type="GO" id="GO:0005975">
    <property type="term" value="P:carbohydrate metabolic process"/>
    <property type="evidence" value="ECO:0007669"/>
    <property type="project" value="InterPro"/>
</dbReference>
<evidence type="ECO:0000256" key="1">
    <source>
        <dbReference type="ARBA" id="ARBA00022801"/>
    </source>
</evidence>
<dbReference type="InterPro" id="IPR017853">
    <property type="entry name" value="GH"/>
</dbReference>
<evidence type="ECO:0000259" key="4">
    <source>
        <dbReference type="SMART" id="SM00642"/>
    </source>
</evidence>
<dbReference type="Pfam" id="PF10438">
    <property type="entry name" value="Cyc-maltodext_C"/>
    <property type="match status" value="1"/>
</dbReference>
<keyword evidence="1" id="KW-0378">Hydrolase</keyword>
<gene>
    <name evidence="5" type="ORF">SAMN05192581_100398</name>
</gene>
<evidence type="ECO:0000313" key="5">
    <source>
        <dbReference type="EMBL" id="SDB75691.1"/>
    </source>
</evidence>
<dbReference type="SUPFAM" id="SSF51445">
    <property type="entry name" value="(Trans)glycosidases"/>
    <property type="match status" value="1"/>
</dbReference>
<dbReference type="InterPro" id="IPR015171">
    <property type="entry name" value="Cyc-maltodext_N"/>
</dbReference>
<keyword evidence="3" id="KW-1133">Transmembrane helix</keyword>
<keyword evidence="3" id="KW-0472">Membrane</keyword>
<dbReference type="Gene3D" id="2.60.40.1180">
    <property type="entry name" value="Golgi alpha-mannosidase II"/>
    <property type="match status" value="1"/>
</dbReference>
<evidence type="ECO:0000256" key="3">
    <source>
        <dbReference type="SAM" id="Phobius"/>
    </source>
</evidence>
<reference evidence="5 6" key="1">
    <citation type="submission" date="2016-10" db="EMBL/GenBank/DDBJ databases">
        <authorList>
            <person name="de Groot N.N."/>
        </authorList>
    </citation>
    <scope>NUCLEOTIDE SEQUENCE [LARGE SCALE GENOMIC DNA]</scope>
    <source>
        <strain evidence="5 6">NLAE-zl-C500</strain>
    </source>
</reference>
<accession>A0A1G6G1A7</accession>
<evidence type="ECO:0000256" key="2">
    <source>
        <dbReference type="ARBA" id="ARBA00023295"/>
    </source>
</evidence>
<sequence>MKTKNMGITIFIFTCIFRHKVLEYPTNYQQHSQITGLYFHSNLTKVHSIPLHLHHRFSEQTVKNLATMKRNLLFAILLLLLSGYHQAFAATNIKKVAPTFWWAGMKNPELQILLYGDGISSAEVSISSNDITLQDVVKQENPNYLILYLDLSKAVPQNFDILLKQGKKQTKIPYELRQRKENASAVEGFNSSDVLYLIMPDRFANGNPSNDIIPGMLEANIDRNEPFARHGGDLKGIEKHLDYIADLGVTSIWLNPIQENDMKEGSYHGYAITDYYQVDRRLGSNEEFRNLVKAANTKGLKVVMDMIFNHCGSNNYLFKDMPAKDWFNFEGNYMQTSFKTATQMDPYTSDYDKKLAIDGWFTLTMPDFNQRNRHVATYLIQSSIWWIEYAGINGIRQDTHPYADFEMMAHWCKAVNDEYPSFNIVGETWLGSNVLISYWQKNSKLAYPKNSYLPTVMDFPLMEEINKAFDEETTEWNGGLFRLYEYLSQDIVYADPMSLLTFLDNHDTSRFYRSEEDTKNLNRYKQALTFLLTTRGIPQIYYGTEILMAADKANGDGLLRCDFPGGWQNDAKNCFEATNRTPQQNEAFSFMQKLLQWRKGNEVIAKGKLKHFAPNKGIYVYERKYGNQSVVVFLNGNDREQTIDLHPYQEILPTSSAHDLLTDKKIELRNELTLPSRGIYLLSF</sequence>
<feature type="transmembrane region" description="Helical" evidence="3">
    <location>
        <begin position="72"/>
        <end position="90"/>
    </location>
</feature>
<dbReference type="GO" id="GO:0016798">
    <property type="term" value="F:hydrolase activity, acting on glycosyl bonds"/>
    <property type="evidence" value="ECO:0007669"/>
    <property type="project" value="UniProtKB-KW"/>
</dbReference>
<protein>
    <submittedName>
        <fullName evidence="5">Neopullulanase</fullName>
    </submittedName>
</protein>
<organism evidence="5 6">
    <name type="scientific">Bacteroides ovatus</name>
    <dbReference type="NCBI Taxonomy" id="28116"/>
    <lineage>
        <taxon>Bacteria</taxon>
        <taxon>Pseudomonadati</taxon>
        <taxon>Bacteroidota</taxon>
        <taxon>Bacteroidia</taxon>
        <taxon>Bacteroidales</taxon>
        <taxon>Bacteroidaceae</taxon>
        <taxon>Bacteroides</taxon>
    </lineage>
</organism>
<dbReference type="InterPro" id="IPR019492">
    <property type="entry name" value="Cyclo-malto-dextrinase_C"/>
</dbReference>
<proteinExistence type="predicted"/>
<dbReference type="InterPro" id="IPR006047">
    <property type="entry name" value="GH13_cat_dom"/>
</dbReference>
<dbReference type="Pfam" id="PF09087">
    <property type="entry name" value="Cyc-maltodext_N"/>
    <property type="match status" value="1"/>
</dbReference>
<feature type="domain" description="Glycosyl hydrolase family 13 catalytic" evidence="4">
    <location>
        <begin position="197"/>
        <end position="598"/>
    </location>
</feature>
<dbReference type="InterPro" id="IPR013780">
    <property type="entry name" value="Glyco_hydro_b"/>
</dbReference>
<dbReference type="SUPFAM" id="SSF51011">
    <property type="entry name" value="Glycosyl hydrolase domain"/>
    <property type="match status" value="1"/>
</dbReference>
<keyword evidence="2" id="KW-0326">Glycosidase</keyword>
<dbReference type="Gene3D" id="2.60.40.10">
    <property type="entry name" value="Immunoglobulins"/>
    <property type="match status" value="1"/>
</dbReference>
<dbReference type="PANTHER" id="PTHR10357:SF210">
    <property type="entry name" value="MALTODEXTRIN GLUCOSIDASE"/>
    <property type="match status" value="1"/>
</dbReference>
<dbReference type="SMART" id="SM00642">
    <property type="entry name" value="Aamy"/>
    <property type="match status" value="1"/>
</dbReference>